<name>F0WN36_9STRA</name>
<dbReference type="Pfam" id="PF01833">
    <property type="entry name" value="TIG"/>
    <property type="match status" value="2"/>
</dbReference>
<feature type="domain" description="IPT/TIG" evidence="1">
    <location>
        <begin position="839"/>
        <end position="915"/>
    </location>
</feature>
<dbReference type="InterPro" id="IPR002909">
    <property type="entry name" value="IPT_dom"/>
</dbReference>
<dbReference type="InterPro" id="IPR013783">
    <property type="entry name" value="Ig-like_fold"/>
</dbReference>
<accession>F0WN36</accession>
<dbReference type="InterPro" id="IPR014756">
    <property type="entry name" value="Ig_E-set"/>
</dbReference>
<dbReference type="EMBL" id="FR824210">
    <property type="protein sequence ID" value="CCA22723.1"/>
    <property type="molecule type" value="Genomic_DNA"/>
</dbReference>
<protein>
    <submittedName>
        <fullName evidence="2">Uncharacterized protein AlNc14C165G7868</fullName>
    </submittedName>
</protein>
<sequence length="933" mass="103380">MHWSVNPTSSASTYNNDHWVNVPDTSINLTLPAQMTTLISYSVSAACSINVETGSKYDLKKTKHENIVAFRILVDGIPFRQSGTSIGLSKAKLSRASGYLGIEMREAAGTKVGVIETILVINGAKYRETRASVTSLGNAVKSLRGSVLLEVDPGEVIVLLHWRQNSASEQTWRCSSGIGDGFEMGRILGALQDHTIQAPSSYSSWLLYYPDMEDWLDVGNSLSSFELKNATLVEFTYSLPISQIGKHDFGVGTHTSHQEIQSRILIDGQGYRQQDTMHVTGGTPERNKMQARLVIPLAAGTHTSSLQWEIRNGKKWISSLGSTSSSIYLHVAFRNNGPVIISPASYEVFEDEDTILAGIKIRDKISLDLFDYAIAVNLSVMHGVLLLAQSPGNDAVHNRSNTHFISGNVAYINARLDRIIYRGNPDWNGQDILSIFVRSQEYGGISSKVDSSIIDINVQPINDPPQLVVPMQVVLLEDHKVGIFGISVSDKDIQLNRITHQNEVNDYIEVCLHVTDGVLILPDTGRLQDSDGETFGDQLICIRGPLDYVNTALKEVVYSPSRNYNVLQHEEFVGINVRDIEGAESEARIELVVVPVDDSPSLEKRAVFTVALQGYKLITYDYLRKSNNQKAFVRMQTVTKSGKIKLDQDFYENSSSVEWNITTASRVDSSVVEFGGNVEEVAKALEALTYTRIPSFDGYEIIHISLSHTSTFDEQQNYVVQLALQAEAGDPVTHKTPIQIREIRPNRGNFFGGTVIYIAGSGFSQLDDPFDTLLCKFGINDAVVATVLNDTNLICISPSNRQPSDGIAVNTTFLMITDEHELFYTNPLAYVYDSIWQLEAVSPTKLSVIQSTKIMLYGHNFVNLATWMCIFNKTSAVTAFFISSKQLECFAPPALSADRKNISIQLTNNEVENSTEFWLTYKGIVALICDLRI</sequence>
<evidence type="ECO:0000259" key="1">
    <source>
        <dbReference type="Pfam" id="PF01833"/>
    </source>
</evidence>
<gene>
    <name evidence="2" type="primary">AlNc14C165G7868</name>
    <name evidence="2" type="ORF">ALNC14_088660</name>
</gene>
<evidence type="ECO:0000313" key="2">
    <source>
        <dbReference type="EMBL" id="CCA22723.1"/>
    </source>
</evidence>
<dbReference type="Gene3D" id="2.60.40.10">
    <property type="entry name" value="Immunoglobulins"/>
    <property type="match status" value="2"/>
</dbReference>
<proteinExistence type="predicted"/>
<dbReference type="HOGENOM" id="CLU_291113_0_0_1"/>
<dbReference type="CDD" id="cd00102">
    <property type="entry name" value="IPT"/>
    <property type="match status" value="2"/>
</dbReference>
<feature type="domain" description="IPT/TIG" evidence="1">
    <location>
        <begin position="740"/>
        <end position="801"/>
    </location>
</feature>
<reference evidence="2" key="2">
    <citation type="submission" date="2011-02" db="EMBL/GenBank/DDBJ databases">
        <authorList>
            <person name="MacLean D."/>
        </authorList>
    </citation>
    <scope>NUCLEOTIDE SEQUENCE</scope>
</reference>
<organism evidence="2">
    <name type="scientific">Albugo laibachii Nc14</name>
    <dbReference type="NCBI Taxonomy" id="890382"/>
    <lineage>
        <taxon>Eukaryota</taxon>
        <taxon>Sar</taxon>
        <taxon>Stramenopiles</taxon>
        <taxon>Oomycota</taxon>
        <taxon>Peronosporomycetes</taxon>
        <taxon>Albuginales</taxon>
        <taxon>Albuginaceae</taxon>
        <taxon>Albugo</taxon>
    </lineage>
</organism>
<reference evidence="2" key="1">
    <citation type="journal article" date="2011" name="PLoS Biol.">
        <title>Gene gain and loss during evolution of obligate parasitism in the white rust pathogen of Arabidopsis thaliana.</title>
        <authorList>
            <person name="Kemen E."/>
            <person name="Gardiner A."/>
            <person name="Schultz-Larsen T."/>
            <person name="Kemen A.C."/>
            <person name="Balmuth A.L."/>
            <person name="Robert-Seilaniantz A."/>
            <person name="Bailey K."/>
            <person name="Holub E."/>
            <person name="Studholme D.J."/>
            <person name="Maclean D."/>
            <person name="Jones J.D."/>
        </authorList>
    </citation>
    <scope>NUCLEOTIDE SEQUENCE</scope>
</reference>
<dbReference type="AlphaFoldDB" id="F0WN36"/>
<dbReference type="SUPFAM" id="SSF81296">
    <property type="entry name" value="E set domains"/>
    <property type="match status" value="2"/>
</dbReference>